<proteinExistence type="predicted"/>
<accession>A0A075H0K0</accession>
<reference evidence="1" key="1">
    <citation type="journal article" date="2014" name="Genome Biol. Evol.">
        <title>Pangenome evidence for extensive interdomain horizontal transfer affecting lineage core and shell genes in uncultured planktonic thaumarchaeota and euryarchaeota.</title>
        <authorList>
            <person name="Deschamps P."/>
            <person name="Zivanovic Y."/>
            <person name="Moreira D."/>
            <person name="Rodriguez-Valera F."/>
            <person name="Lopez-Garcia P."/>
        </authorList>
    </citation>
    <scope>NUCLEOTIDE SEQUENCE</scope>
</reference>
<name>A0A075H0K0_9ARCH</name>
<sequence length="70" mass="8116">MSLPIMGAPDKKQKKLTVYTIEECIDCKKPTKREFKDGDLVHKILDKCKDCDNNIMISLIYGEEIKKKKN</sequence>
<dbReference type="AlphaFoldDB" id="A0A075H0K0"/>
<protein>
    <submittedName>
        <fullName evidence="1">Uncharacterized protein</fullName>
    </submittedName>
</protein>
<evidence type="ECO:0000313" key="1">
    <source>
        <dbReference type="EMBL" id="AIF08057.1"/>
    </source>
</evidence>
<dbReference type="EMBL" id="KF900819">
    <property type="protein sequence ID" value="AIF08057.1"/>
    <property type="molecule type" value="Genomic_DNA"/>
</dbReference>
<organism evidence="1">
    <name type="scientific">uncultured marine thaumarchaeote KM3_26_F01</name>
    <dbReference type="NCBI Taxonomy" id="1456108"/>
    <lineage>
        <taxon>Archaea</taxon>
        <taxon>Nitrososphaerota</taxon>
        <taxon>environmental samples</taxon>
    </lineage>
</organism>